<dbReference type="PRINTS" id="PR00738">
    <property type="entry name" value="GLHYDRLASE20"/>
</dbReference>
<comment type="catalytic activity">
    <reaction evidence="1">
        <text>Hydrolysis of terminal non-reducing N-acetyl-D-hexosamine residues in N-acetyl-beta-D-hexosaminides.</text>
        <dbReference type="EC" id="3.2.1.52"/>
    </reaction>
</comment>
<dbReference type="InterPro" id="IPR015882">
    <property type="entry name" value="HEX_bac_N"/>
</dbReference>
<evidence type="ECO:0000256" key="2">
    <source>
        <dbReference type="ARBA" id="ARBA00006285"/>
    </source>
</evidence>
<dbReference type="EMBL" id="CP098740">
    <property type="protein sequence ID" value="UZK53542.1"/>
    <property type="molecule type" value="Genomic_DNA"/>
</dbReference>
<feature type="compositionally biased region" description="Low complexity" evidence="6">
    <location>
        <begin position="12"/>
        <end position="21"/>
    </location>
</feature>
<evidence type="ECO:0000256" key="4">
    <source>
        <dbReference type="ARBA" id="ARBA00022801"/>
    </source>
</evidence>
<gene>
    <name evidence="9" type="ORF">NEH16_04750</name>
</gene>
<keyword evidence="10" id="KW-1185">Reference proteome</keyword>
<evidence type="ECO:0000313" key="9">
    <source>
        <dbReference type="EMBL" id="UZK53542.1"/>
    </source>
</evidence>
<dbReference type="Gene3D" id="3.30.379.10">
    <property type="entry name" value="Chitobiase/beta-hexosaminidase domain 2-like"/>
    <property type="match status" value="1"/>
</dbReference>
<dbReference type="Proteomes" id="UP001164963">
    <property type="component" value="Chromosome"/>
</dbReference>
<evidence type="ECO:0000256" key="3">
    <source>
        <dbReference type="ARBA" id="ARBA00012663"/>
    </source>
</evidence>
<evidence type="ECO:0000256" key="5">
    <source>
        <dbReference type="ARBA" id="ARBA00023295"/>
    </source>
</evidence>
<dbReference type="InterPro" id="IPR029018">
    <property type="entry name" value="Hex-like_dom2"/>
</dbReference>
<dbReference type="PANTHER" id="PTHR22600:SF57">
    <property type="entry name" value="BETA-N-ACETYLHEXOSAMINIDASE"/>
    <property type="match status" value="1"/>
</dbReference>
<feature type="domain" description="Beta-hexosaminidase bacterial type N-terminal" evidence="8">
    <location>
        <begin position="30"/>
        <end position="131"/>
    </location>
</feature>
<feature type="domain" description="Glycoside hydrolase family 20 catalytic" evidence="7">
    <location>
        <begin position="134"/>
        <end position="482"/>
    </location>
</feature>
<proteinExistence type="inferred from homology"/>
<organism evidence="9 10">
    <name type="scientific">Streptomyces drozdowiczii</name>
    <dbReference type="NCBI Taxonomy" id="202862"/>
    <lineage>
        <taxon>Bacteria</taxon>
        <taxon>Bacillati</taxon>
        <taxon>Actinomycetota</taxon>
        <taxon>Actinomycetes</taxon>
        <taxon>Kitasatosporales</taxon>
        <taxon>Streptomycetaceae</taxon>
        <taxon>Streptomyces</taxon>
    </lineage>
</organism>
<sequence>MNAVIPHADARPSSPAGALPAAGPWHVRAADPALAEVAETVRALLAPHLPEAPGGSPLELVLALDESASAPPLGVSPDGAAQPVDEGYRLRVDADGITCHGRTPAGVFRGATTALQLIATGQLPYQELTDAPRYAWRGLMVDPARSFLTPDEVRRIIDLAALYKLNVLHLHLTDNEGWRIELPGTPALTAPGTDFYTAAEYQALQEYAARRFVTVVPEVDLPGHCATLRAAVPGLPPAPAPAGLADRFPFVPPLDLTDGATRAAVARVLTEVCASTTGPYVHIGADEAFGATPESFDASVRELRALVRESGKRPVAWQESSRAGIGPEDIAQYWVDVEMMDLPDTAEGLAARPELVAAGRSVELIAALKTFFAPTDDDLRRTVEGGGRVLLSPQSHLYLDRPYAAECAPPEQAAEAARLGFDGYRPLGVRHTAAWDPGAYAIPDANIAGVEATVFAEKFKGFEDVSVLLLPRLASVAEAAWCGRAPEWAEYRERLAHHGRVWADRGLPYLASTEVDWR</sequence>
<dbReference type="EC" id="3.2.1.52" evidence="3"/>
<evidence type="ECO:0000313" key="10">
    <source>
        <dbReference type="Proteomes" id="UP001164963"/>
    </source>
</evidence>
<dbReference type="SUPFAM" id="SSF55545">
    <property type="entry name" value="beta-N-acetylhexosaminidase-like domain"/>
    <property type="match status" value="1"/>
</dbReference>
<dbReference type="InterPro" id="IPR017853">
    <property type="entry name" value="GH"/>
</dbReference>
<name>A0ABY6PMV7_9ACTN</name>
<feature type="region of interest" description="Disordered" evidence="6">
    <location>
        <begin position="1"/>
        <end position="21"/>
    </location>
</feature>
<evidence type="ECO:0000259" key="7">
    <source>
        <dbReference type="Pfam" id="PF00728"/>
    </source>
</evidence>
<keyword evidence="5" id="KW-0326">Glycosidase</keyword>
<dbReference type="SUPFAM" id="SSF51445">
    <property type="entry name" value="(Trans)glycosidases"/>
    <property type="match status" value="1"/>
</dbReference>
<dbReference type="RefSeq" id="WP_265539489.1">
    <property type="nucleotide sequence ID" value="NZ_CP098740.1"/>
</dbReference>
<evidence type="ECO:0000256" key="1">
    <source>
        <dbReference type="ARBA" id="ARBA00001231"/>
    </source>
</evidence>
<dbReference type="InterPro" id="IPR015883">
    <property type="entry name" value="Glyco_hydro_20_cat"/>
</dbReference>
<evidence type="ECO:0000256" key="6">
    <source>
        <dbReference type="SAM" id="MobiDB-lite"/>
    </source>
</evidence>
<protein>
    <recommendedName>
        <fullName evidence="3">beta-N-acetylhexosaminidase</fullName>
        <ecNumber evidence="3">3.2.1.52</ecNumber>
    </recommendedName>
</protein>
<comment type="similarity">
    <text evidence="2">Belongs to the glycosyl hydrolase 20 family.</text>
</comment>
<dbReference type="Pfam" id="PF02838">
    <property type="entry name" value="Glyco_hydro_20b"/>
    <property type="match status" value="1"/>
</dbReference>
<dbReference type="InterPro" id="IPR025705">
    <property type="entry name" value="Beta_hexosaminidase_sua/sub"/>
</dbReference>
<keyword evidence="4" id="KW-0378">Hydrolase</keyword>
<evidence type="ECO:0000259" key="8">
    <source>
        <dbReference type="Pfam" id="PF02838"/>
    </source>
</evidence>
<dbReference type="PANTHER" id="PTHR22600">
    <property type="entry name" value="BETA-HEXOSAMINIDASE"/>
    <property type="match status" value="1"/>
</dbReference>
<accession>A0ABY6PMV7</accession>
<dbReference type="Pfam" id="PF00728">
    <property type="entry name" value="Glyco_hydro_20"/>
    <property type="match status" value="1"/>
</dbReference>
<dbReference type="Gene3D" id="3.20.20.80">
    <property type="entry name" value="Glycosidases"/>
    <property type="match status" value="1"/>
</dbReference>
<reference evidence="9" key="1">
    <citation type="journal article" date="2022" name="Front. Microbiol.">
        <title>Mirubactin C rescues the lethal effect of cell wall biosynthesis mutations in Bacillus subtilis.</title>
        <authorList>
            <person name="Kepplinger B."/>
            <person name="Wen X."/>
            <person name="Tyler A.R."/>
            <person name="Kim B.Y."/>
            <person name="Brown J."/>
            <person name="Banks P."/>
            <person name="Dashti Y."/>
            <person name="Mackenzie E.S."/>
            <person name="Wills C."/>
            <person name="Kawai Y."/>
            <person name="Waldron K.J."/>
            <person name="Allenby N.E.E."/>
            <person name="Wu L.J."/>
            <person name="Hall M.J."/>
            <person name="Errington J."/>
        </authorList>
    </citation>
    <scope>NUCLEOTIDE SEQUENCE</scope>
    <source>
        <strain evidence="9">MDA8-470</strain>
    </source>
</reference>